<dbReference type="RefSeq" id="WP_094472258.1">
    <property type="nucleotide sequence ID" value="NZ_NOXT01000024.1"/>
</dbReference>
<evidence type="ECO:0000313" key="4">
    <source>
        <dbReference type="Proteomes" id="UP000216991"/>
    </source>
</evidence>
<dbReference type="AlphaFoldDB" id="A0A255Z825"/>
<reference evidence="3 4" key="1">
    <citation type="submission" date="2017-07" db="EMBL/GenBank/DDBJ databases">
        <title>Sandarakinorhabdus cyanobacteriorum sp. nov., a novel bacterium isolated from cyanobacterial aggregates in a eutrophic lake.</title>
        <authorList>
            <person name="Cai H."/>
        </authorList>
    </citation>
    <scope>NUCLEOTIDE SEQUENCE [LARGE SCALE GENOMIC DNA]</scope>
    <source>
        <strain evidence="3 4">TH057</strain>
    </source>
</reference>
<dbReference type="GO" id="GO:0016787">
    <property type="term" value="F:hydrolase activity"/>
    <property type="evidence" value="ECO:0007669"/>
    <property type="project" value="UniProtKB-KW"/>
</dbReference>
<feature type="domain" description="Metallo-beta-lactamase" evidence="2">
    <location>
        <begin position="28"/>
        <end position="233"/>
    </location>
</feature>
<keyword evidence="3" id="KW-0378">Hydrolase</keyword>
<sequence length="322" mass="34243">MPGYSKGLQEIGDGLFAWLQPDGGWGWSNAGLIVDGRPGDGAAALVDTLFDTALTAEMLAGMERATGFGASTIGQVVNTHANGDHTHGNHLLHGAEIIASEASAREMEAFSPKLLAQLKAASAAGQLGIAGTYFAEVFAPFDFAGVEERPPTRTFCGHDHLIVGSKAAELIEVGPAHTAGDVLVHVPQGRAVFTGDILFIEGTPIMWAGPVLNWIAACERIIAMDVDVIVPGHGPLTDKAGVREVADYLAYIRDEARARHAAGLSAEAAARDIGLGRYASWKDAERIAVNVDTLYREFNNNPTPPDAIRLFGLMGQIYYDRR</sequence>
<dbReference type="PANTHER" id="PTHR42951:SF4">
    <property type="entry name" value="ACYL-COENZYME A THIOESTERASE MBLAC2"/>
    <property type="match status" value="1"/>
</dbReference>
<proteinExistence type="inferred from homology"/>
<dbReference type="GO" id="GO:0017001">
    <property type="term" value="P:antibiotic catabolic process"/>
    <property type="evidence" value="ECO:0007669"/>
    <property type="project" value="UniProtKB-ARBA"/>
</dbReference>
<evidence type="ECO:0000313" key="3">
    <source>
        <dbReference type="EMBL" id="OYQ37599.1"/>
    </source>
</evidence>
<evidence type="ECO:0000256" key="1">
    <source>
        <dbReference type="ARBA" id="ARBA00005250"/>
    </source>
</evidence>
<evidence type="ECO:0000259" key="2">
    <source>
        <dbReference type="SMART" id="SM00849"/>
    </source>
</evidence>
<comment type="similarity">
    <text evidence="1">Belongs to the metallo-beta-lactamase superfamily. Class-B beta-lactamase family.</text>
</comment>
<dbReference type="EMBL" id="NOXT01000024">
    <property type="protein sequence ID" value="OYQ37599.1"/>
    <property type="molecule type" value="Genomic_DNA"/>
</dbReference>
<dbReference type="CDD" id="cd16282">
    <property type="entry name" value="metallo-hydrolase-like_MBL-fold"/>
    <property type="match status" value="1"/>
</dbReference>
<dbReference type="InterPro" id="IPR036866">
    <property type="entry name" value="RibonucZ/Hydroxyglut_hydro"/>
</dbReference>
<organism evidence="3 4">
    <name type="scientific">Sandarakinorhabdus cyanobacteriorum</name>
    <dbReference type="NCBI Taxonomy" id="1981098"/>
    <lineage>
        <taxon>Bacteria</taxon>
        <taxon>Pseudomonadati</taxon>
        <taxon>Pseudomonadota</taxon>
        <taxon>Alphaproteobacteria</taxon>
        <taxon>Sphingomonadales</taxon>
        <taxon>Sphingosinicellaceae</taxon>
        <taxon>Sandarakinorhabdus</taxon>
    </lineage>
</organism>
<accession>A0A255Z825</accession>
<gene>
    <name evidence="3" type="ORF">CHU93_00425</name>
</gene>
<dbReference type="SMART" id="SM00849">
    <property type="entry name" value="Lactamase_B"/>
    <property type="match status" value="1"/>
</dbReference>
<dbReference type="Pfam" id="PF00753">
    <property type="entry name" value="Lactamase_B"/>
    <property type="match status" value="1"/>
</dbReference>
<dbReference type="Gene3D" id="3.60.15.10">
    <property type="entry name" value="Ribonuclease Z/Hydroxyacylglutathione hydrolase-like"/>
    <property type="match status" value="1"/>
</dbReference>
<dbReference type="OrthoDB" id="7203514at2"/>
<dbReference type="PANTHER" id="PTHR42951">
    <property type="entry name" value="METALLO-BETA-LACTAMASE DOMAIN-CONTAINING"/>
    <property type="match status" value="1"/>
</dbReference>
<dbReference type="SUPFAM" id="SSF56281">
    <property type="entry name" value="Metallo-hydrolase/oxidoreductase"/>
    <property type="match status" value="1"/>
</dbReference>
<dbReference type="Proteomes" id="UP000216991">
    <property type="component" value="Unassembled WGS sequence"/>
</dbReference>
<dbReference type="InterPro" id="IPR001279">
    <property type="entry name" value="Metallo-B-lactamas"/>
</dbReference>
<name>A0A255Z825_9SPHN</name>
<keyword evidence="4" id="KW-1185">Reference proteome</keyword>
<dbReference type="InterPro" id="IPR050855">
    <property type="entry name" value="NDM-1-like"/>
</dbReference>
<protein>
    <submittedName>
        <fullName evidence="3">MBL fold metallo-hydrolase</fullName>
    </submittedName>
</protein>
<comment type="caution">
    <text evidence="3">The sequence shown here is derived from an EMBL/GenBank/DDBJ whole genome shotgun (WGS) entry which is preliminary data.</text>
</comment>